<evidence type="ECO:0000313" key="1">
    <source>
        <dbReference type="EMBL" id="CAG8590156.1"/>
    </source>
</evidence>
<proteinExistence type="predicted"/>
<feature type="non-terminal residue" evidence="1">
    <location>
        <position position="122"/>
    </location>
</feature>
<dbReference type="Proteomes" id="UP000789920">
    <property type="component" value="Unassembled WGS sequence"/>
</dbReference>
<organism evidence="1 2">
    <name type="scientific">Racocetra persica</name>
    <dbReference type="NCBI Taxonomy" id="160502"/>
    <lineage>
        <taxon>Eukaryota</taxon>
        <taxon>Fungi</taxon>
        <taxon>Fungi incertae sedis</taxon>
        <taxon>Mucoromycota</taxon>
        <taxon>Glomeromycotina</taxon>
        <taxon>Glomeromycetes</taxon>
        <taxon>Diversisporales</taxon>
        <taxon>Gigasporaceae</taxon>
        <taxon>Racocetra</taxon>
    </lineage>
</organism>
<protein>
    <submittedName>
        <fullName evidence="1">16666_t:CDS:1</fullName>
    </submittedName>
</protein>
<evidence type="ECO:0000313" key="2">
    <source>
        <dbReference type="Proteomes" id="UP000789920"/>
    </source>
</evidence>
<gene>
    <name evidence="1" type="ORF">RPERSI_LOCUS5502</name>
</gene>
<dbReference type="EMBL" id="CAJVQC010008251">
    <property type="protein sequence ID" value="CAG8590156.1"/>
    <property type="molecule type" value="Genomic_DNA"/>
</dbReference>
<accession>A0ACA9MGW1</accession>
<comment type="caution">
    <text evidence="1">The sequence shown here is derived from an EMBL/GenBank/DDBJ whole genome shotgun (WGS) entry which is preliminary data.</text>
</comment>
<name>A0ACA9MGW1_9GLOM</name>
<reference evidence="1" key="1">
    <citation type="submission" date="2021-06" db="EMBL/GenBank/DDBJ databases">
        <authorList>
            <person name="Kallberg Y."/>
            <person name="Tangrot J."/>
            <person name="Rosling A."/>
        </authorList>
    </citation>
    <scope>NUCLEOTIDE SEQUENCE</scope>
    <source>
        <strain evidence="1">MA461A</strain>
    </source>
</reference>
<keyword evidence="2" id="KW-1185">Reference proteome</keyword>
<sequence length="122" mass="14308">MVLPKDIIEQHLWPHRENWKNLYLNSTIIRKLTIKNTEYFKEEEESAVTELLLVYDELSDNSKNSLEDEKGKNIDDMIQKLRNIYGSYFSKIAVVDNMQLIAASLKDQKPQYIIATVLTTMQ</sequence>